<protein>
    <submittedName>
        <fullName evidence="1">Uncharacterized protein</fullName>
    </submittedName>
</protein>
<gene>
    <name evidence="1" type="ORF">DF3PB_4120008</name>
</gene>
<dbReference type="AlphaFoldDB" id="A0A380TI01"/>
<dbReference type="EMBL" id="UIDG01000349">
    <property type="protein sequence ID" value="SUS07329.1"/>
    <property type="molecule type" value="Genomic_DNA"/>
</dbReference>
<organism evidence="1">
    <name type="scientific">metagenome</name>
    <dbReference type="NCBI Taxonomy" id="256318"/>
    <lineage>
        <taxon>unclassified sequences</taxon>
        <taxon>metagenomes</taxon>
    </lineage>
</organism>
<proteinExistence type="predicted"/>
<sequence>MCSGVTLRVTRMIPRNGLPPQNRRCRHGREPVLDPAITWKMPGGFRLPEVNFQVRPPRSYTLVMVSRARKTN</sequence>
<evidence type="ECO:0000313" key="1">
    <source>
        <dbReference type="EMBL" id="SUS07329.1"/>
    </source>
</evidence>
<reference evidence="1" key="1">
    <citation type="submission" date="2018-07" db="EMBL/GenBank/DDBJ databases">
        <authorList>
            <person name="Quirk P.G."/>
            <person name="Krulwich T.A."/>
        </authorList>
    </citation>
    <scope>NUCLEOTIDE SEQUENCE</scope>
</reference>
<accession>A0A380TI01</accession>
<name>A0A380TI01_9ZZZZ</name>